<reference evidence="4" key="1">
    <citation type="submission" date="2025-08" db="UniProtKB">
        <authorList>
            <consortium name="RefSeq"/>
        </authorList>
    </citation>
    <scope>IDENTIFICATION</scope>
    <source>
        <tissue evidence="4">Leaves</tissue>
    </source>
</reference>
<name>A0ABM4X668_COFAR</name>
<sequence>MWEVMRSRNSSFKEEDLKKETSPSSASSAVDSRFNQTLRSVHGLLKGRSFPGKILITRRTDPQDDLILRSPDSNRSLSDNDTGSSERVDESSQDGLQNRSNASTTTSFSKMKLSTSNSENASREVQKPTVGARATDSARLMKFTKELSGTTVILDNLRELAWSGVPPYLRPSVWRLLLGYAPPNSDRREGVLRRKRLEYLDCVAQYYDVQDTERTDEEINMLRQIAVDCPRTVPDVSFFQQPEVQKSLERILYIWAIRHPASGYVQGINDLATPFLVVFLSEHLEGSVENWSMADLSPDQISNVEADCYWCLSKLLDGMQDHYTFAQPGIQRLVFKLKELVRRIDEPVSTHMENQGLEFLQFAFRWVNCLLIREWSNKLQKLEFQDMVMFLQHLPTNNWSHLELEMVLSQAYMWHTMFKRSPSHLVS</sequence>
<feature type="compositionally biased region" description="Low complexity" evidence="1">
    <location>
        <begin position="22"/>
        <end position="31"/>
    </location>
</feature>
<feature type="compositionally biased region" description="Basic and acidic residues" evidence="1">
    <location>
        <begin position="11"/>
        <end position="21"/>
    </location>
</feature>
<evidence type="ECO:0000259" key="2">
    <source>
        <dbReference type="PROSITE" id="PS50086"/>
    </source>
</evidence>
<feature type="compositionally biased region" description="Polar residues" evidence="1">
    <location>
        <begin position="93"/>
        <end position="120"/>
    </location>
</feature>
<proteinExistence type="predicted"/>
<dbReference type="SMART" id="SM00164">
    <property type="entry name" value="TBC"/>
    <property type="match status" value="1"/>
</dbReference>
<dbReference type="Proteomes" id="UP001652660">
    <property type="component" value="Chromosome 3e"/>
</dbReference>
<dbReference type="PANTHER" id="PTHR22957:SF26">
    <property type="entry name" value="LD44506P"/>
    <property type="match status" value="1"/>
</dbReference>
<feature type="compositionally biased region" description="Polar residues" evidence="1">
    <location>
        <begin position="71"/>
        <end position="83"/>
    </location>
</feature>
<dbReference type="Gene3D" id="1.10.10.750">
    <property type="entry name" value="Ypt/Rab-GAP domain of gyp1p, domain 1"/>
    <property type="match status" value="1"/>
</dbReference>
<feature type="region of interest" description="Disordered" evidence="1">
    <location>
        <begin position="64"/>
        <end position="133"/>
    </location>
</feature>
<evidence type="ECO:0000313" key="3">
    <source>
        <dbReference type="Proteomes" id="UP001652660"/>
    </source>
</evidence>
<dbReference type="InterPro" id="IPR000195">
    <property type="entry name" value="Rab-GAP-TBC_dom"/>
</dbReference>
<protein>
    <submittedName>
        <fullName evidence="4">Uncharacterized protein isoform X2</fullName>
    </submittedName>
</protein>
<dbReference type="Gene3D" id="1.10.472.80">
    <property type="entry name" value="Ypt/Rab-GAP domain of gyp1p, domain 3"/>
    <property type="match status" value="2"/>
</dbReference>
<organism evidence="3 4">
    <name type="scientific">Coffea arabica</name>
    <name type="common">Arabian coffee</name>
    <dbReference type="NCBI Taxonomy" id="13443"/>
    <lineage>
        <taxon>Eukaryota</taxon>
        <taxon>Viridiplantae</taxon>
        <taxon>Streptophyta</taxon>
        <taxon>Embryophyta</taxon>
        <taxon>Tracheophyta</taxon>
        <taxon>Spermatophyta</taxon>
        <taxon>Magnoliopsida</taxon>
        <taxon>eudicotyledons</taxon>
        <taxon>Gunneridae</taxon>
        <taxon>Pentapetalae</taxon>
        <taxon>asterids</taxon>
        <taxon>lamiids</taxon>
        <taxon>Gentianales</taxon>
        <taxon>Rubiaceae</taxon>
        <taxon>Ixoroideae</taxon>
        <taxon>Gardenieae complex</taxon>
        <taxon>Bertiereae - Coffeeae clade</taxon>
        <taxon>Coffeeae</taxon>
        <taxon>Coffea</taxon>
    </lineage>
</organism>
<dbReference type="GeneID" id="113736794"/>
<dbReference type="RefSeq" id="XP_071939531.1">
    <property type="nucleotide sequence ID" value="XM_072083430.1"/>
</dbReference>
<accession>A0ABM4X668</accession>
<feature type="region of interest" description="Disordered" evidence="1">
    <location>
        <begin position="1"/>
        <end position="31"/>
    </location>
</feature>
<feature type="domain" description="Rab-GAP TBC" evidence="2">
    <location>
        <begin position="164"/>
        <end position="392"/>
    </location>
</feature>
<dbReference type="SUPFAM" id="SSF47923">
    <property type="entry name" value="Ypt/Rab-GAP domain of gyp1p"/>
    <property type="match status" value="2"/>
</dbReference>
<dbReference type="Pfam" id="PF00566">
    <property type="entry name" value="RabGAP-TBC"/>
    <property type="match status" value="1"/>
</dbReference>
<evidence type="ECO:0000313" key="4">
    <source>
        <dbReference type="RefSeq" id="XP_071939531.1"/>
    </source>
</evidence>
<keyword evidence="3" id="KW-1185">Reference proteome</keyword>
<dbReference type="PROSITE" id="PS50086">
    <property type="entry name" value="TBC_RABGAP"/>
    <property type="match status" value="1"/>
</dbReference>
<dbReference type="PANTHER" id="PTHR22957">
    <property type="entry name" value="TBC1 DOMAIN FAMILY MEMBER GTPASE-ACTIVATING PROTEIN"/>
    <property type="match status" value="1"/>
</dbReference>
<dbReference type="Gene3D" id="1.10.8.270">
    <property type="entry name" value="putative rabgap domain of human tbc1 domain family member 14 like domains"/>
    <property type="match status" value="1"/>
</dbReference>
<gene>
    <name evidence="4" type="primary">LOC113736794</name>
</gene>
<evidence type="ECO:0000256" key="1">
    <source>
        <dbReference type="SAM" id="MobiDB-lite"/>
    </source>
</evidence>
<dbReference type="InterPro" id="IPR035969">
    <property type="entry name" value="Rab-GAP_TBC_sf"/>
</dbReference>